<evidence type="ECO:0000256" key="6">
    <source>
        <dbReference type="ARBA" id="ARBA00023136"/>
    </source>
</evidence>
<evidence type="ECO:0000256" key="4">
    <source>
        <dbReference type="ARBA" id="ARBA00022692"/>
    </source>
</evidence>
<dbReference type="AlphaFoldDB" id="A0AAN5AKU4"/>
<keyword evidence="10" id="KW-0675">Receptor</keyword>
<dbReference type="SUPFAM" id="SSF56935">
    <property type="entry name" value="Porins"/>
    <property type="match status" value="1"/>
</dbReference>
<feature type="domain" description="Outer membrane protein beta-barrel" evidence="9">
    <location>
        <begin position="378"/>
        <end position="780"/>
    </location>
</feature>
<protein>
    <submittedName>
        <fullName evidence="10">TonB-dependent receptor</fullName>
    </submittedName>
</protein>
<sequence length="802" mass="90258">MPLRQTIYIFIFFICSLHDVMAQNGWNIKGSLLDDESQAALEFASVLAYNANNQEMVNGSISDANGKFIIKNLPAGTYFLEVKFLGYETQKTKTFELNKSNINIGTITVSPASKVMEGVVVEAQRTSVNYNLDKKVLNVSSISTALAGTAVEVLENLPAVNVDAEGNVSLRGSSDFTVFIDGRPSVFTGSEALQQLPASTIDKIEVITNPSAKYDPDGTAGIINIITKKKVSGLSGVANIHGGNWGRMGADGLLTYKLNKWNLYLGGDYNKRVRAGERSSYNESYFGDTTYVVRQNGDAQRWFDPYSIKMGFDYMPGKKDMISLMVNAGQWGMGNEADQSINSITTINGNEISNIMSSSTQEGNIAWRYLSADLTYTHTFDENGHKLDFSGMFRGSDMDQFDKFFNVNDLNEYERPAQNSTEEKQGQEFRAKIDHTLPIGADHKLESGYQGRFENTAGSNTIFFQEEPEENWQISDDFSYENEYARTIHGLYTMIGGKFNKLGYQLGLRGEFTDRTVTIVDTEENFHINRFDFFPSAHFSYQLPDQQQFMISYSKRINRPRSYYLEPFLTFQDAYNVRSGNPDLLPEYIHSMEVGYQNNFGDFSFSAEGYYRITENRIQWVQSVWQEDIMLRNPENVGEEYTAGLEMMITGPLFPWWNINVSGNAGTFRLEGTFEGQTFNRSNVTGSARLNNDFMLGKTTKLQFGMQYNAPTISAQGEIAATFTANAAIKQEIIKNQLSATISGRNIFKTFAREQISFGENFYNEMRIDARMFIEGTITYSINNYKVKKGRGGEGGGMDMDF</sequence>
<dbReference type="Gene3D" id="2.60.40.1120">
    <property type="entry name" value="Carboxypeptidase-like, regulatory domain"/>
    <property type="match status" value="1"/>
</dbReference>
<dbReference type="Pfam" id="PF13715">
    <property type="entry name" value="CarbopepD_reg_2"/>
    <property type="match status" value="1"/>
</dbReference>
<dbReference type="InterPro" id="IPR037066">
    <property type="entry name" value="Plug_dom_sf"/>
</dbReference>
<reference evidence="10 11" key="1">
    <citation type="submission" date="2021-12" db="EMBL/GenBank/DDBJ databases">
        <title>Genome sequencing of bacteria with rrn-lacking chromosome and rrn-plasmid.</title>
        <authorList>
            <person name="Anda M."/>
            <person name="Iwasaki W."/>
        </authorList>
    </citation>
    <scope>NUCLEOTIDE SEQUENCE [LARGE SCALE GENOMIC DNA]</scope>
    <source>
        <strain evidence="10 11">NBRC 15940</strain>
    </source>
</reference>
<evidence type="ECO:0000256" key="5">
    <source>
        <dbReference type="ARBA" id="ARBA00022729"/>
    </source>
</evidence>
<dbReference type="InterPro" id="IPR012910">
    <property type="entry name" value="Plug_dom"/>
</dbReference>
<dbReference type="PANTHER" id="PTHR30069:SF29">
    <property type="entry name" value="HEMOGLOBIN AND HEMOGLOBIN-HAPTOGLOBIN-BINDING PROTEIN 1-RELATED"/>
    <property type="match status" value="1"/>
</dbReference>
<dbReference type="Pfam" id="PF07715">
    <property type="entry name" value="Plug"/>
    <property type="match status" value="1"/>
</dbReference>
<dbReference type="Gene3D" id="2.40.170.20">
    <property type="entry name" value="TonB-dependent receptor, beta-barrel domain"/>
    <property type="match status" value="1"/>
</dbReference>
<keyword evidence="7" id="KW-0998">Cell outer membrane</keyword>
<dbReference type="GO" id="GO:0009279">
    <property type="term" value="C:cell outer membrane"/>
    <property type="evidence" value="ECO:0007669"/>
    <property type="project" value="UniProtKB-SubCell"/>
</dbReference>
<evidence type="ECO:0000256" key="3">
    <source>
        <dbReference type="ARBA" id="ARBA00022452"/>
    </source>
</evidence>
<name>A0AAN5AKU4_9BACT</name>
<dbReference type="SUPFAM" id="SSF49464">
    <property type="entry name" value="Carboxypeptidase regulatory domain-like"/>
    <property type="match status" value="1"/>
</dbReference>
<evidence type="ECO:0000256" key="2">
    <source>
        <dbReference type="ARBA" id="ARBA00022448"/>
    </source>
</evidence>
<dbReference type="InterPro" id="IPR041700">
    <property type="entry name" value="OMP_b-brl_3"/>
</dbReference>
<dbReference type="GO" id="GO:0015344">
    <property type="term" value="F:siderophore uptake transmembrane transporter activity"/>
    <property type="evidence" value="ECO:0007669"/>
    <property type="project" value="TreeGrafter"/>
</dbReference>
<dbReference type="InterPro" id="IPR008969">
    <property type="entry name" value="CarboxyPept-like_regulatory"/>
</dbReference>
<keyword evidence="2" id="KW-0813">Transport</keyword>
<proteinExistence type="predicted"/>
<comment type="caution">
    <text evidence="10">The sequence shown here is derived from an EMBL/GenBank/DDBJ whole genome shotgun (WGS) entry which is preliminary data.</text>
</comment>
<evidence type="ECO:0000313" key="11">
    <source>
        <dbReference type="Proteomes" id="UP001310022"/>
    </source>
</evidence>
<dbReference type="InterPro" id="IPR039426">
    <property type="entry name" value="TonB-dep_rcpt-like"/>
</dbReference>
<dbReference type="PANTHER" id="PTHR30069">
    <property type="entry name" value="TONB-DEPENDENT OUTER MEMBRANE RECEPTOR"/>
    <property type="match status" value="1"/>
</dbReference>
<feature type="domain" description="TonB-dependent receptor plug" evidence="8">
    <location>
        <begin position="141"/>
        <end position="222"/>
    </location>
</feature>
<keyword evidence="4" id="KW-0812">Transmembrane</keyword>
<keyword evidence="5" id="KW-0732">Signal</keyword>
<dbReference type="GO" id="GO:0044718">
    <property type="term" value="P:siderophore transmembrane transport"/>
    <property type="evidence" value="ECO:0007669"/>
    <property type="project" value="TreeGrafter"/>
</dbReference>
<dbReference type="InterPro" id="IPR036942">
    <property type="entry name" value="Beta-barrel_TonB_sf"/>
</dbReference>
<evidence type="ECO:0000313" key="10">
    <source>
        <dbReference type="EMBL" id="GJM62529.1"/>
    </source>
</evidence>
<evidence type="ECO:0000259" key="9">
    <source>
        <dbReference type="Pfam" id="PF14905"/>
    </source>
</evidence>
<accession>A0AAN5AKU4</accession>
<keyword evidence="6" id="KW-0472">Membrane</keyword>
<keyword evidence="3" id="KW-1134">Transmembrane beta strand</keyword>
<evidence type="ECO:0000259" key="8">
    <source>
        <dbReference type="Pfam" id="PF07715"/>
    </source>
</evidence>
<dbReference type="EMBL" id="BQKE01000002">
    <property type="protein sequence ID" value="GJM62529.1"/>
    <property type="molecule type" value="Genomic_DNA"/>
</dbReference>
<dbReference type="Proteomes" id="UP001310022">
    <property type="component" value="Unassembled WGS sequence"/>
</dbReference>
<evidence type="ECO:0000256" key="7">
    <source>
        <dbReference type="ARBA" id="ARBA00023237"/>
    </source>
</evidence>
<keyword evidence="11" id="KW-1185">Reference proteome</keyword>
<organism evidence="10 11">
    <name type="scientific">Persicobacter diffluens</name>
    <dbReference type="NCBI Taxonomy" id="981"/>
    <lineage>
        <taxon>Bacteria</taxon>
        <taxon>Pseudomonadati</taxon>
        <taxon>Bacteroidota</taxon>
        <taxon>Cytophagia</taxon>
        <taxon>Cytophagales</taxon>
        <taxon>Persicobacteraceae</taxon>
        <taxon>Persicobacter</taxon>
    </lineage>
</organism>
<dbReference type="Pfam" id="PF14905">
    <property type="entry name" value="OMP_b-brl_3"/>
    <property type="match status" value="1"/>
</dbReference>
<evidence type="ECO:0000256" key="1">
    <source>
        <dbReference type="ARBA" id="ARBA00004571"/>
    </source>
</evidence>
<comment type="subcellular location">
    <subcellularLocation>
        <location evidence="1">Cell outer membrane</location>
        <topology evidence="1">Multi-pass membrane protein</topology>
    </subcellularLocation>
</comment>
<dbReference type="Gene3D" id="2.170.130.10">
    <property type="entry name" value="TonB-dependent receptor, plug domain"/>
    <property type="match status" value="1"/>
</dbReference>
<gene>
    <name evidence="10" type="ORF">PEDI_30810</name>
</gene>